<proteinExistence type="inferred from homology"/>
<keyword evidence="5" id="KW-1185">Reference proteome</keyword>
<dbReference type="VEuPathDB" id="FungiDB:PYU1_G003065"/>
<keyword evidence="2" id="KW-0812">Transmembrane</keyword>
<reference evidence="5" key="1">
    <citation type="journal article" date="2010" name="Genome Biol.">
        <title>Genome sequence of the necrotrophic plant pathogen Pythium ultimum reveals original pathogenicity mechanisms and effector repertoire.</title>
        <authorList>
            <person name="Levesque C.A."/>
            <person name="Brouwer H."/>
            <person name="Cano L."/>
            <person name="Hamilton J.P."/>
            <person name="Holt C."/>
            <person name="Huitema E."/>
            <person name="Raffaele S."/>
            <person name="Robideau G.P."/>
            <person name="Thines M."/>
            <person name="Win J."/>
            <person name="Zerillo M.M."/>
            <person name="Beakes G.W."/>
            <person name="Boore J.L."/>
            <person name="Busam D."/>
            <person name="Dumas B."/>
            <person name="Ferriera S."/>
            <person name="Fuerstenberg S.I."/>
            <person name="Gachon C.M."/>
            <person name="Gaulin E."/>
            <person name="Govers F."/>
            <person name="Grenville-Briggs L."/>
            <person name="Horner N."/>
            <person name="Hostetler J."/>
            <person name="Jiang R.H."/>
            <person name="Johnson J."/>
            <person name="Krajaejun T."/>
            <person name="Lin H."/>
            <person name="Meijer H.J."/>
            <person name="Moore B."/>
            <person name="Morris P."/>
            <person name="Phuntmart V."/>
            <person name="Puiu D."/>
            <person name="Shetty J."/>
            <person name="Stajich J.E."/>
            <person name="Tripathy S."/>
            <person name="Wawra S."/>
            <person name="van West P."/>
            <person name="Whitty B.R."/>
            <person name="Coutinho P.M."/>
            <person name="Henrissat B."/>
            <person name="Martin F."/>
            <person name="Thomas P.D."/>
            <person name="Tyler B.M."/>
            <person name="De Vries R.P."/>
            <person name="Kamoun S."/>
            <person name="Yandell M."/>
            <person name="Tisserat N."/>
            <person name="Buell C.R."/>
        </authorList>
    </citation>
    <scope>NUCLEOTIDE SEQUENCE</scope>
    <source>
        <strain evidence="5">DAOM:BR144</strain>
    </source>
</reference>
<dbReference type="GO" id="GO:0030134">
    <property type="term" value="C:COPII-coated ER to Golgi transport vesicle"/>
    <property type="evidence" value="ECO:0007669"/>
    <property type="project" value="TreeGrafter"/>
</dbReference>
<dbReference type="PANTHER" id="PTHR10984:SF25">
    <property type="entry name" value="ENDOPLASMIC RETICULUM-GOLGI INTERMEDIATE COMPARTMENT PROTEIN 3"/>
    <property type="match status" value="1"/>
</dbReference>
<accession>K3WDM8</accession>
<sequence length="72" mass="7676">MSALPGTFFVFDLSPFMVKVDNDRVPLTHFLTNICAIIGGVVSIAGFVDSFMYNSLNVRRGPTGGGSSTKFG</sequence>
<evidence type="ECO:0000259" key="3">
    <source>
        <dbReference type="Pfam" id="PF07970"/>
    </source>
</evidence>
<dbReference type="AlphaFoldDB" id="K3WDM8"/>
<evidence type="ECO:0000256" key="1">
    <source>
        <dbReference type="ARBA" id="ARBA00005648"/>
    </source>
</evidence>
<organism evidence="4 5">
    <name type="scientific">Globisporangium ultimum (strain ATCC 200006 / CBS 805.95 / DAOM BR144)</name>
    <name type="common">Pythium ultimum</name>
    <dbReference type="NCBI Taxonomy" id="431595"/>
    <lineage>
        <taxon>Eukaryota</taxon>
        <taxon>Sar</taxon>
        <taxon>Stramenopiles</taxon>
        <taxon>Oomycota</taxon>
        <taxon>Peronosporomycetes</taxon>
        <taxon>Pythiales</taxon>
        <taxon>Pythiaceae</taxon>
        <taxon>Globisporangium</taxon>
    </lineage>
</organism>
<protein>
    <recommendedName>
        <fullName evidence="3">Endoplasmic reticulum vesicle transporter C-terminal domain-containing protein</fullName>
    </recommendedName>
</protein>
<dbReference type="GO" id="GO:0005783">
    <property type="term" value="C:endoplasmic reticulum"/>
    <property type="evidence" value="ECO:0007669"/>
    <property type="project" value="TreeGrafter"/>
</dbReference>
<keyword evidence="2" id="KW-0472">Membrane</keyword>
<comment type="similarity">
    <text evidence="1">Belongs to the ERGIC family.</text>
</comment>
<evidence type="ECO:0000256" key="2">
    <source>
        <dbReference type="SAM" id="Phobius"/>
    </source>
</evidence>
<feature type="transmembrane region" description="Helical" evidence="2">
    <location>
        <begin position="30"/>
        <end position="52"/>
    </location>
</feature>
<dbReference type="EMBL" id="GL376628">
    <property type="status" value="NOT_ANNOTATED_CDS"/>
    <property type="molecule type" value="Genomic_DNA"/>
</dbReference>
<reference evidence="5" key="2">
    <citation type="submission" date="2010-04" db="EMBL/GenBank/DDBJ databases">
        <authorList>
            <person name="Buell R."/>
            <person name="Hamilton J."/>
            <person name="Hostetler J."/>
        </authorList>
    </citation>
    <scope>NUCLEOTIDE SEQUENCE [LARGE SCALE GENOMIC DNA]</scope>
    <source>
        <strain evidence="5">DAOM:BR144</strain>
    </source>
</reference>
<feature type="domain" description="Endoplasmic reticulum vesicle transporter C-terminal" evidence="3">
    <location>
        <begin position="2"/>
        <end position="49"/>
    </location>
</feature>
<name>K3WDM8_GLOUD</name>
<reference evidence="4" key="3">
    <citation type="submission" date="2015-02" db="UniProtKB">
        <authorList>
            <consortium name="EnsemblProtists"/>
        </authorList>
    </citation>
    <scope>IDENTIFICATION</scope>
    <source>
        <strain evidence="4">DAOM BR144</strain>
    </source>
</reference>
<dbReference type="InParanoid" id="K3WDM8"/>
<dbReference type="STRING" id="431595.K3WDM8"/>
<dbReference type="Proteomes" id="UP000019132">
    <property type="component" value="Unassembled WGS sequence"/>
</dbReference>
<dbReference type="InterPro" id="IPR045888">
    <property type="entry name" value="Erv"/>
</dbReference>
<dbReference type="EnsemblProtists" id="PYU1_T003069">
    <property type="protein sequence ID" value="PYU1_T003069"/>
    <property type="gene ID" value="PYU1_G003065"/>
</dbReference>
<dbReference type="PANTHER" id="PTHR10984">
    <property type="entry name" value="ENDOPLASMIC RETICULUM-GOLGI INTERMEDIATE COMPARTMENT PROTEIN"/>
    <property type="match status" value="1"/>
</dbReference>
<evidence type="ECO:0000313" key="4">
    <source>
        <dbReference type="EnsemblProtists" id="PYU1_T003069"/>
    </source>
</evidence>
<dbReference type="HOGENOM" id="CLU_2727815_0_0_1"/>
<dbReference type="Pfam" id="PF07970">
    <property type="entry name" value="COPIIcoated_ERV"/>
    <property type="match status" value="1"/>
</dbReference>
<evidence type="ECO:0000313" key="5">
    <source>
        <dbReference type="Proteomes" id="UP000019132"/>
    </source>
</evidence>
<dbReference type="InterPro" id="IPR012936">
    <property type="entry name" value="Erv_C"/>
</dbReference>
<dbReference type="eggNOG" id="KOG2667">
    <property type="taxonomic scope" value="Eukaryota"/>
</dbReference>
<keyword evidence="2" id="KW-1133">Transmembrane helix</keyword>